<evidence type="ECO:0000313" key="2">
    <source>
        <dbReference type="Proteomes" id="UP001149165"/>
    </source>
</evidence>
<dbReference type="AlphaFoldDB" id="A0A9W9ET37"/>
<proteinExistence type="predicted"/>
<reference evidence="1" key="1">
    <citation type="submission" date="2022-11" db="EMBL/GenBank/DDBJ databases">
        <authorList>
            <person name="Petersen C."/>
        </authorList>
    </citation>
    <scope>NUCLEOTIDE SEQUENCE</scope>
    <source>
        <strain evidence="1">IBT 30069</strain>
    </source>
</reference>
<dbReference type="GO" id="GO:0003676">
    <property type="term" value="F:nucleic acid binding"/>
    <property type="evidence" value="ECO:0007669"/>
    <property type="project" value="InterPro"/>
</dbReference>
<reference evidence="1" key="2">
    <citation type="journal article" date="2023" name="IMA Fungus">
        <title>Comparative genomic study of the Penicillium genus elucidates a diverse pangenome and 15 lateral gene transfer events.</title>
        <authorList>
            <person name="Petersen C."/>
            <person name="Sorensen T."/>
            <person name="Nielsen M.R."/>
            <person name="Sondergaard T.E."/>
            <person name="Sorensen J.L."/>
            <person name="Fitzpatrick D.A."/>
            <person name="Frisvad J.C."/>
            <person name="Nielsen K.L."/>
        </authorList>
    </citation>
    <scope>NUCLEOTIDE SEQUENCE</scope>
    <source>
        <strain evidence="1">IBT 30069</strain>
    </source>
</reference>
<organism evidence="1 2">
    <name type="scientific">Penicillium angulare</name>
    <dbReference type="NCBI Taxonomy" id="116970"/>
    <lineage>
        <taxon>Eukaryota</taxon>
        <taxon>Fungi</taxon>
        <taxon>Dikarya</taxon>
        <taxon>Ascomycota</taxon>
        <taxon>Pezizomycotina</taxon>
        <taxon>Eurotiomycetes</taxon>
        <taxon>Eurotiomycetidae</taxon>
        <taxon>Eurotiales</taxon>
        <taxon>Aspergillaceae</taxon>
        <taxon>Penicillium</taxon>
    </lineage>
</organism>
<dbReference type="Gene3D" id="3.30.420.10">
    <property type="entry name" value="Ribonuclease H-like superfamily/Ribonuclease H"/>
    <property type="match status" value="1"/>
</dbReference>
<evidence type="ECO:0000313" key="1">
    <source>
        <dbReference type="EMBL" id="KAJ5087320.1"/>
    </source>
</evidence>
<gene>
    <name evidence="1" type="ORF">N7456_010936</name>
</gene>
<accession>A0A9W9ET37</accession>
<comment type="caution">
    <text evidence="1">The sequence shown here is derived from an EMBL/GenBank/DDBJ whole genome shotgun (WGS) entry which is preliminary data.</text>
</comment>
<keyword evidence="2" id="KW-1185">Reference proteome</keyword>
<sequence>MSEIDVEFWGGPAITYKIYTPAKKIDLKPGHPLFNRSYVPPVLAPIEETPDNVMSMREFTLFKEDIKQHTNILTEDMLSGKLNAIRRCRCCLESGTSHSQRIASDKYKNALVFEAFCECSINLIFEHEMTVTDIGQWGHLKVPYHSDAFNRILKIYLSDAKRPETEPWRRDQAKIIEMITKKENQLKAPAIELFQFHLWVRVVRKGVEKRVFQIYQIPDEVWEKALHPTSFPLTPHCAWHYGTIVKNGYLYAEGCIPQWKHEMISIHRGWSIGWEDEDGNWQTSDDKELRIPADHLRKTPDLAPNARSAVVLTIASAKNYLGDAEVIRVTALDYYSGEILIDSMVSPLEHLLHTDPRSSGIRDTSTLDYCEKTGEIFEHRHHARNTLQTFVGPQTSLIVHNGRPLLWQLRWAHGRIVDTFELEKRRTGKPAPRDLSALAFRLLKRRIGVERNDNIENAFALRDCLHWYAQNMPDAHRKLTYPAELLHGFHVRYKGSEDTVLFYRSWHHEWRFFARIDVEVVFAEKIPSNEYPVYDSDDYDDYDE</sequence>
<name>A0A9W9ET37_9EURO</name>
<dbReference type="EMBL" id="JAPQKH010000007">
    <property type="protein sequence ID" value="KAJ5087320.1"/>
    <property type="molecule type" value="Genomic_DNA"/>
</dbReference>
<dbReference type="InterPro" id="IPR036397">
    <property type="entry name" value="RNaseH_sf"/>
</dbReference>
<dbReference type="Proteomes" id="UP001149165">
    <property type="component" value="Unassembled WGS sequence"/>
</dbReference>
<protein>
    <submittedName>
        <fullName evidence="1">Uncharacterized protein</fullName>
    </submittedName>
</protein>
<dbReference type="OrthoDB" id="16516at2759"/>